<comment type="caution">
    <text evidence="1">The sequence shown here is derived from an EMBL/GenBank/DDBJ whole genome shotgun (WGS) entry which is preliminary data.</text>
</comment>
<name>A0A2W1NGU7_9FLAO</name>
<dbReference type="AlphaFoldDB" id="A0A2W1NGU7"/>
<dbReference type="Pfam" id="PF12686">
    <property type="entry name" value="DUF3800"/>
    <property type="match status" value="1"/>
</dbReference>
<evidence type="ECO:0000313" key="2">
    <source>
        <dbReference type="Proteomes" id="UP000249248"/>
    </source>
</evidence>
<dbReference type="RefSeq" id="WP_111061626.1">
    <property type="nucleotide sequence ID" value="NZ_JBHUCU010000007.1"/>
</dbReference>
<keyword evidence="2" id="KW-1185">Reference proteome</keyword>
<dbReference type="Proteomes" id="UP000249248">
    <property type="component" value="Unassembled WGS sequence"/>
</dbReference>
<dbReference type="EMBL" id="QKSB01000001">
    <property type="protein sequence ID" value="PZE18725.1"/>
    <property type="molecule type" value="Genomic_DNA"/>
</dbReference>
<evidence type="ECO:0000313" key="1">
    <source>
        <dbReference type="EMBL" id="PZE18725.1"/>
    </source>
</evidence>
<dbReference type="InterPro" id="IPR024524">
    <property type="entry name" value="DUF3800"/>
</dbReference>
<accession>A0A2W1NGU7</accession>
<protein>
    <submittedName>
        <fullName evidence="1">DUF3800 domain-containing protein</fullName>
    </submittedName>
</protein>
<sequence length="237" mass="28662">MTKNTKVFYRIFFDESCHLKNDLSSVMTVGYIKVPDLEYSYLFNRLKKIKEQNQYFYELKWNKVIKSQMSFYKELIDFFFETNLTFRCTKVLHKQRLTNDFYYYAIYYALNPMNEKDTEYGVFLDIKDSRSGEKLKKIAEIFNNKNKGNSPFRFFKHIHSEDNLFIELADFFIGAVNYKTRLRYKDKELKAPSPVKLEIIEYLERKSGYLLDSKTPIITKEKKFNLFEFSPTKNYHK</sequence>
<reference evidence="1 2" key="1">
    <citation type="submission" date="2018-06" db="EMBL/GenBank/DDBJ databases">
        <title>The draft genome sequence of Crocinitomix sp. SM1701.</title>
        <authorList>
            <person name="Zhang X."/>
        </authorList>
    </citation>
    <scope>NUCLEOTIDE SEQUENCE [LARGE SCALE GENOMIC DNA]</scope>
    <source>
        <strain evidence="1 2">SM1701</strain>
    </source>
</reference>
<gene>
    <name evidence="1" type="ORF">DNU06_02540</name>
</gene>
<proteinExistence type="predicted"/>
<dbReference type="OrthoDB" id="9799211at2"/>
<organism evidence="1 2">
    <name type="scientific">Putridiphycobacter roseus</name>
    <dbReference type="NCBI Taxonomy" id="2219161"/>
    <lineage>
        <taxon>Bacteria</taxon>
        <taxon>Pseudomonadati</taxon>
        <taxon>Bacteroidota</taxon>
        <taxon>Flavobacteriia</taxon>
        <taxon>Flavobacteriales</taxon>
        <taxon>Crocinitomicaceae</taxon>
        <taxon>Putridiphycobacter</taxon>
    </lineage>
</organism>